<dbReference type="Pfam" id="PF12464">
    <property type="entry name" value="Mac"/>
    <property type="match status" value="1"/>
</dbReference>
<dbReference type="GO" id="GO:0016746">
    <property type="term" value="F:acyltransferase activity"/>
    <property type="evidence" value="ECO:0007669"/>
    <property type="project" value="UniProtKB-KW"/>
</dbReference>
<keyword evidence="6" id="KW-1185">Reference proteome</keyword>
<proteinExistence type="inferred from homology"/>
<evidence type="ECO:0000259" key="4">
    <source>
        <dbReference type="SMART" id="SM01266"/>
    </source>
</evidence>
<dbReference type="InterPro" id="IPR051159">
    <property type="entry name" value="Hexapeptide_acetyltransf"/>
</dbReference>
<dbReference type="PANTHER" id="PTHR23416:SF23">
    <property type="entry name" value="ACETYLTRANSFERASE C18B11.09C-RELATED"/>
    <property type="match status" value="1"/>
</dbReference>
<sequence length="193" mass="20377">MPTDYFADDPRTNLERMEAGDLYIADDPGIARRQQQAVRLATRYQAAYAEDAAAAQPILAELLGALGEGAHVRPPLYVDYGSNITIGARTFVNYHLTALDVAAITIGEDCQIGPNVQLLTPTHPLEPQPRRDKLEAAKPIAIGDNVWLGGGVIVCPGVSIGDNSVIGAGAVVTKDIPADTVAVGNPARVVRSL</sequence>
<dbReference type="Gene3D" id="2.160.10.10">
    <property type="entry name" value="Hexapeptide repeat proteins"/>
    <property type="match status" value="1"/>
</dbReference>
<dbReference type="RefSeq" id="WP_344346539.1">
    <property type="nucleotide sequence ID" value="NZ_BAAASM010000004.1"/>
</dbReference>
<dbReference type="Pfam" id="PF00132">
    <property type="entry name" value="Hexapep"/>
    <property type="match status" value="1"/>
</dbReference>
<evidence type="ECO:0000313" key="6">
    <source>
        <dbReference type="Proteomes" id="UP001596065"/>
    </source>
</evidence>
<evidence type="ECO:0000256" key="1">
    <source>
        <dbReference type="ARBA" id="ARBA00007274"/>
    </source>
</evidence>
<dbReference type="InterPro" id="IPR011004">
    <property type="entry name" value="Trimer_LpxA-like_sf"/>
</dbReference>
<dbReference type="InterPro" id="IPR001451">
    <property type="entry name" value="Hexapep"/>
</dbReference>
<dbReference type="PANTHER" id="PTHR23416">
    <property type="entry name" value="SIALIC ACID SYNTHASE-RELATED"/>
    <property type="match status" value="1"/>
</dbReference>
<dbReference type="SMART" id="SM01266">
    <property type="entry name" value="Mac"/>
    <property type="match status" value="1"/>
</dbReference>
<evidence type="ECO:0000256" key="2">
    <source>
        <dbReference type="ARBA" id="ARBA00022679"/>
    </source>
</evidence>
<protein>
    <submittedName>
        <fullName evidence="5">Sugar O-acetyltransferase</fullName>
        <ecNumber evidence="5">2.3.1.-</ecNumber>
    </submittedName>
</protein>
<dbReference type="EMBL" id="JBHSOE010000034">
    <property type="protein sequence ID" value="MFC5657805.1"/>
    <property type="molecule type" value="Genomic_DNA"/>
</dbReference>
<evidence type="ECO:0000313" key="5">
    <source>
        <dbReference type="EMBL" id="MFC5657805.1"/>
    </source>
</evidence>
<dbReference type="InterPro" id="IPR018357">
    <property type="entry name" value="Hexapep_transf_CS"/>
</dbReference>
<dbReference type="PROSITE" id="PS00101">
    <property type="entry name" value="HEXAPEP_TRANSFERASES"/>
    <property type="match status" value="1"/>
</dbReference>
<dbReference type="Proteomes" id="UP001596065">
    <property type="component" value="Unassembled WGS sequence"/>
</dbReference>
<comment type="caution">
    <text evidence="5">The sequence shown here is derived from an EMBL/GenBank/DDBJ whole genome shotgun (WGS) entry which is preliminary data.</text>
</comment>
<dbReference type="SUPFAM" id="SSF51161">
    <property type="entry name" value="Trimeric LpxA-like enzymes"/>
    <property type="match status" value="1"/>
</dbReference>
<keyword evidence="3" id="KW-0677">Repeat</keyword>
<dbReference type="EC" id="2.3.1.-" evidence="5"/>
<keyword evidence="5" id="KW-0012">Acyltransferase</keyword>
<evidence type="ECO:0000256" key="3">
    <source>
        <dbReference type="ARBA" id="ARBA00022737"/>
    </source>
</evidence>
<feature type="domain" description="Maltose/galactoside acetyltransferase" evidence="4">
    <location>
        <begin position="14"/>
        <end position="68"/>
    </location>
</feature>
<dbReference type="CDD" id="cd03357">
    <property type="entry name" value="LbH_MAT_GAT"/>
    <property type="match status" value="1"/>
</dbReference>
<keyword evidence="2 5" id="KW-0808">Transferase</keyword>
<organism evidence="5 6">
    <name type="scientific">Streptomyces nogalater</name>
    <dbReference type="NCBI Taxonomy" id="38314"/>
    <lineage>
        <taxon>Bacteria</taxon>
        <taxon>Bacillati</taxon>
        <taxon>Actinomycetota</taxon>
        <taxon>Actinomycetes</taxon>
        <taxon>Kitasatosporales</taxon>
        <taxon>Streptomycetaceae</taxon>
        <taxon>Streptomyces</taxon>
    </lineage>
</organism>
<reference evidence="6" key="1">
    <citation type="journal article" date="2019" name="Int. J. Syst. Evol. Microbiol.">
        <title>The Global Catalogue of Microorganisms (GCM) 10K type strain sequencing project: providing services to taxonomists for standard genome sequencing and annotation.</title>
        <authorList>
            <consortium name="The Broad Institute Genomics Platform"/>
            <consortium name="The Broad Institute Genome Sequencing Center for Infectious Disease"/>
            <person name="Wu L."/>
            <person name="Ma J."/>
        </authorList>
    </citation>
    <scope>NUCLEOTIDE SEQUENCE [LARGE SCALE GENOMIC DNA]</scope>
    <source>
        <strain evidence="6">KCTC 5701</strain>
    </source>
</reference>
<gene>
    <name evidence="5" type="ORF">ACFP3J_20220</name>
</gene>
<name>A0ABW0WNC2_STRNO</name>
<comment type="similarity">
    <text evidence="1">Belongs to the transferase hexapeptide repeat family.</text>
</comment>
<dbReference type="InterPro" id="IPR024688">
    <property type="entry name" value="Mac_dom"/>
</dbReference>
<accession>A0ABW0WNC2</accession>